<protein>
    <submittedName>
        <fullName evidence="1">Uncharacterized protein</fullName>
    </submittedName>
</protein>
<name>A0A2H0CT85_9BACT</name>
<dbReference type="AlphaFoldDB" id="A0A2H0CT85"/>
<sequence length="100" mass="11446">MTPKEAVHELELRISEEEFLELKIRKITPSNWYFHEGFTHKIKFGTQLPLSPAEIEKIIAYTLSDLASEGEAQCVPLISPIQYAHRSQSAHIYCGFAYAH</sequence>
<evidence type="ECO:0000313" key="2">
    <source>
        <dbReference type="Proteomes" id="UP000230638"/>
    </source>
</evidence>
<dbReference type="Proteomes" id="UP000230638">
    <property type="component" value="Unassembled WGS sequence"/>
</dbReference>
<gene>
    <name evidence="1" type="ORF">COW88_02900</name>
</gene>
<accession>A0A2H0CT85</accession>
<proteinExistence type="predicted"/>
<organism evidence="1 2">
    <name type="scientific">Candidatus Lloydbacteria bacterium CG22_combo_CG10-13_8_21_14_all_47_15</name>
    <dbReference type="NCBI Taxonomy" id="1974635"/>
    <lineage>
        <taxon>Bacteria</taxon>
        <taxon>Candidatus Lloydiibacteriota</taxon>
    </lineage>
</organism>
<comment type="caution">
    <text evidence="1">The sequence shown here is derived from an EMBL/GenBank/DDBJ whole genome shotgun (WGS) entry which is preliminary data.</text>
</comment>
<reference evidence="1 2" key="1">
    <citation type="submission" date="2017-09" db="EMBL/GenBank/DDBJ databases">
        <title>Depth-based differentiation of microbial function through sediment-hosted aquifers and enrichment of novel symbionts in the deep terrestrial subsurface.</title>
        <authorList>
            <person name="Probst A.J."/>
            <person name="Ladd B."/>
            <person name="Jarett J.K."/>
            <person name="Geller-Mcgrath D.E."/>
            <person name="Sieber C.M."/>
            <person name="Emerson J.B."/>
            <person name="Anantharaman K."/>
            <person name="Thomas B.C."/>
            <person name="Malmstrom R."/>
            <person name="Stieglmeier M."/>
            <person name="Klingl A."/>
            <person name="Woyke T."/>
            <person name="Ryan C.M."/>
            <person name="Banfield J.F."/>
        </authorList>
    </citation>
    <scope>NUCLEOTIDE SEQUENCE [LARGE SCALE GENOMIC DNA]</scope>
    <source>
        <strain evidence="1">CG22_combo_CG10-13_8_21_14_all_47_15</strain>
    </source>
</reference>
<dbReference type="EMBL" id="PCTL01000029">
    <property type="protein sequence ID" value="PIP73133.1"/>
    <property type="molecule type" value="Genomic_DNA"/>
</dbReference>
<evidence type="ECO:0000313" key="1">
    <source>
        <dbReference type="EMBL" id="PIP73133.1"/>
    </source>
</evidence>